<organism evidence="7 8">
    <name type="scientific">Microbacterium deminutum</name>
    <dbReference type="NCBI Taxonomy" id="344164"/>
    <lineage>
        <taxon>Bacteria</taxon>
        <taxon>Bacillati</taxon>
        <taxon>Actinomycetota</taxon>
        <taxon>Actinomycetes</taxon>
        <taxon>Micrococcales</taxon>
        <taxon>Microbacteriaceae</taxon>
        <taxon>Microbacterium</taxon>
    </lineage>
</organism>
<dbReference type="Proteomes" id="UP001499933">
    <property type="component" value="Unassembled WGS sequence"/>
</dbReference>
<feature type="transmembrane region" description="Helical" evidence="5">
    <location>
        <begin position="209"/>
        <end position="229"/>
    </location>
</feature>
<dbReference type="Gene3D" id="1.20.1250.20">
    <property type="entry name" value="MFS general substrate transporter like domains"/>
    <property type="match status" value="2"/>
</dbReference>
<evidence type="ECO:0000313" key="7">
    <source>
        <dbReference type="EMBL" id="GAA1942257.1"/>
    </source>
</evidence>
<dbReference type="InterPro" id="IPR036259">
    <property type="entry name" value="MFS_trans_sf"/>
</dbReference>
<feature type="transmembrane region" description="Helical" evidence="5">
    <location>
        <begin position="128"/>
        <end position="151"/>
    </location>
</feature>
<feature type="transmembrane region" description="Helical" evidence="5">
    <location>
        <begin position="370"/>
        <end position="389"/>
    </location>
</feature>
<dbReference type="PANTHER" id="PTHR23528">
    <property type="match status" value="1"/>
</dbReference>
<feature type="transmembrane region" description="Helical" evidence="5">
    <location>
        <begin position="249"/>
        <end position="270"/>
    </location>
</feature>
<dbReference type="PROSITE" id="PS50850">
    <property type="entry name" value="MFS"/>
    <property type="match status" value="1"/>
</dbReference>
<evidence type="ECO:0000256" key="5">
    <source>
        <dbReference type="SAM" id="Phobius"/>
    </source>
</evidence>
<accession>A0ABP5BGN3</accession>
<feature type="transmembrane region" description="Helical" evidence="5">
    <location>
        <begin position="303"/>
        <end position="321"/>
    </location>
</feature>
<keyword evidence="3 5" id="KW-1133">Transmembrane helix</keyword>
<evidence type="ECO:0000256" key="1">
    <source>
        <dbReference type="ARBA" id="ARBA00004651"/>
    </source>
</evidence>
<feature type="domain" description="Major facilitator superfamily (MFS) profile" evidence="6">
    <location>
        <begin position="208"/>
        <end position="393"/>
    </location>
</feature>
<protein>
    <submittedName>
        <fullName evidence="7">MFS transporter</fullName>
    </submittedName>
</protein>
<dbReference type="InterPro" id="IPR020846">
    <property type="entry name" value="MFS_dom"/>
</dbReference>
<feature type="transmembrane region" description="Helical" evidence="5">
    <location>
        <begin position="157"/>
        <end position="176"/>
    </location>
</feature>
<evidence type="ECO:0000256" key="3">
    <source>
        <dbReference type="ARBA" id="ARBA00022989"/>
    </source>
</evidence>
<name>A0ABP5BGN3_9MICO</name>
<evidence type="ECO:0000256" key="2">
    <source>
        <dbReference type="ARBA" id="ARBA00022692"/>
    </source>
</evidence>
<proteinExistence type="predicted"/>
<evidence type="ECO:0000256" key="4">
    <source>
        <dbReference type="ARBA" id="ARBA00023136"/>
    </source>
</evidence>
<feature type="transmembrane region" description="Helical" evidence="5">
    <location>
        <begin position="69"/>
        <end position="87"/>
    </location>
</feature>
<evidence type="ECO:0000259" key="6">
    <source>
        <dbReference type="PROSITE" id="PS50850"/>
    </source>
</evidence>
<feature type="transmembrane region" description="Helical" evidence="5">
    <location>
        <begin position="37"/>
        <end position="57"/>
    </location>
</feature>
<comment type="caution">
    <text evidence="7">The sequence shown here is derived from an EMBL/GenBank/DDBJ whole genome shotgun (WGS) entry which is preliminary data.</text>
</comment>
<sequence length="393" mass="41386">MTILAFVMFASYAGLGQVLLPNQLAIIDEPDKVANLAVISTISFVFTLLTQPIIGAFSDRTRSRMGRRAPWIAIGGAAGGLLVAGMGTLTSVVWVGIFWIVLQVCLNAVQGPFTAIVPDRYPRERRGVASAMFGIGTAAGLTIGVIVAGQLAAALGLAYVVFGAAILVATLLFVLVNRDYSSVDARADRVTVRAFVAAFWVSPRRHPDFAWAFAARFFFILGYFMVLFFQLFLLTDYLGLPLAGANQTIGLLALTSLVTTLISVGISGVWSDRIGRRKIFVYVASAFVAIGFVVPLLSPNILGMVIMSAVSGVGFGLYTACDTALMTEVLPKDGATAGKDLGILNIATNLPQALSTAIGGILIATLGYPAVFVSGIVAVIIAAFVLAPIKSVR</sequence>
<dbReference type="PANTHER" id="PTHR23528:SF1">
    <property type="entry name" value="MAJOR FACILITATOR SUPERFAMILY (MFS) PROFILE DOMAIN-CONTAINING PROTEIN"/>
    <property type="match status" value="1"/>
</dbReference>
<keyword evidence="2 5" id="KW-0812">Transmembrane</keyword>
<reference evidence="8" key="1">
    <citation type="journal article" date="2019" name="Int. J. Syst. Evol. Microbiol.">
        <title>The Global Catalogue of Microorganisms (GCM) 10K type strain sequencing project: providing services to taxonomists for standard genome sequencing and annotation.</title>
        <authorList>
            <consortium name="The Broad Institute Genomics Platform"/>
            <consortium name="The Broad Institute Genome Sequencing Center for Infectious Disease"/>
            <person name="Wu L."/>
            <person name="Ma J."/>
        </authorList>
    </citation>
    <scope>NUCLEOTIDE SEQUENCE [LARGE SCALE GENOMIC DNA]</scope>
    <source>
        <strain evidence="8">JCM 14901</strain>
    </source>
</reference>
<keyword evidence="8" id="KW-1185">Reference proteome</keyword>
<feature type="transmembrane region" description="Helical" evidence="5">
    <location>
        <begin position="279"/>
        <end position="297"/>
    </location>
</feature>
<dbReference type="Pfam" id="PF13347">
    <property type="entry name" value="MFS_2"/>
    <property type="match status" value="1"/>
</dbReference>
<feature type="transmembrane region" description="Helical" evidence="5">
    <location>
        <begin position="93"/>
        <end position="116"/>
    </location>
</feature>
<dbReference type="InterPro" id="IPR005829">
    <property type="entry name" value="Sugar_transporter_CS"/>
</dbReference>
<dbReference type="EMBL" id="BAAAOG010000001">
    <property type="protein sequence ID" value="GAA1942257.1"/>
    <property type="molecule type" value="Genomic_DNA"/>
</dbReference>
<comment type="subcellular location">
    <subcellularLocation>
        <location evidence="1">Cell membrane</location>
        <topology evidence="1">Multi-pass membrane protein</topology>
    </subcellularLocation>
</comment>
<gene>
    <name evidence="7" type="ORF">GCM10009776_00020</name>
</gene>
<evidence type="ECO:0000313" key="8">
    <source>
        <dbReference type="Proteomes" id="UP001499933"/>
    </source>
</evidence>
<dbReference type="SUPFAM" id="SSF103473">
    <property type="entry name" value="MFS general substrate transporter"/>
    <property type="match status" value="1"/>
</dbReference>
<keyword evidence="4 5" id="KW-0472">Membrane</keyword>
<dbReference type="PROSITE" id="PS00216">
    <property type="entry name" value="SUGAR_TRANSPORT_1"/>
    <property type="match status" value="1"/>
</dbReference>
<feature type="transmembrane region" description="Helical" evidence="5">
    <location>
        <begin position="342"/>
        <end position="364"/>
    </location>
</feature>